<feature type="transmembrane region" description="Helical" evidence="6">
    <location>
        <begin position="76"/>
        <end position="96"/>
    </location>
</feature>
<keyword evidence="2 6" id="KW-0812">Transmembrane</keyword>
<keyword evidence="3 6" id="KW-1133">Transmembrane helix</keyword>
<evidence type="ECO:0000259" key="7">
    <source>
        <dbReference type="PROSITE" id="PS50850"/>
    </source>
</evidence>
<dbReference type="GO" id="GO:0005886">
    <property type="term" value="C:plasma membrane"/>
    <property type="evidence" value="ECO:0007669"/>
    <property type="project" value="UniProtKB-SubCell"/>
</dbReference>
<evidence type="ECO:0000256" key="4">
    <source>
        <dbReference type="ARBA" id="ARBA00023136"/>
    </source>
</evidence>
<dbReference type="Gene3D" id="1.20.1250.20">
    <property type="entry name" value="MFS general substrate transporter like domains"/>
    <property type="match status" value="1"/>
</dbReference>
<evidence type="ECO:0000256" key="5">
    <source>
        <dbReference type="SAM" id="MobiDB-lite"/>
    </source>
</evidence>
<dbReference type="HOGENOM" id="CLU_1418876_0_0_11"/>
<sequence>MLSDRIGRKPVLLTALALGIVACVLFATAGSVLVLAVARFLTGLAVGGAVAGALAFVMFLGATGVQFAVRGLPVRAIPPAGAASTTAGMVALVVSLQTSSPALLAVAAVLAGTGHASSGGLTLINASVPANRLAEATAAQNVARLRARRGPAARRRVPQRRRRPRDRRDRVRRRRDRRRRGGRPRRGTRPP</sequence>
<dbReference type="PROSITE" id="PS51257">
    <property type="entry name" value="PROKAR_LIPOPROTEIN"/>
    <property type="match status" value="1"/>
</dbReference>
<evidence type="ECO:0000256" key="1">
    <source>
        <dbReference type="ARBA" id="ARBA00004651"/>
    </source>
</evidence>
<feature type="transmembrane region" description="Helical" evidence="6">
    <location>
        <begin position="102"/>
        <end position="124"/>
    </location>
</feature>
<dbReference type="EMBL" id="CP009110">
    <property type="protein sequence ID" value="AIJ21567.1"/>
    <property type="molecule type" value="Genomic_DNA"/>
</dbReference>
<feature type="domain" description="Major facilitator superfamily (MFS) profile" evidence="7">
    <location>
        <begin position="1"/>
        <end position="191"/>
    </location>
</feature>
<dbReference type="InterPro" id="IPR036259">
    <property type="entry name" value="MFS_trans_sf"/>
</dbReference>
<dbReference type="AlphaFoldDB" id="A0A076MUP2"/>
<evidence type="ECO:0000313" key="9">
    <source>
        <dbReference type="Proteomes" id="UP000062973"/>
    </source>
</evidence>
<evidence type="ECO:0000256" key="3">
    <source>
        <dbReference type="ARBA" id="ARBA00022989"/>
    </source>
</evidence>
<dbReference type="KEGG" id="amq:AMETH_1475"/>
<protein>
    <submittedName>
        <fullName evidence="8">Major facilitator transporter</fullName>
    </submittedName>
</protein>
<accession>A0A076MUP2</accession>
<evidence type="ECO:0000256" key="2">
    <source>
        <dbReference type="ARBA" id="ARBA00022692"/>
    </source>
</evidence>
<reference evidence="8 9" key="1">
    <citation type="submission" date="2014-07" db="EMBL/GenBank/DDBJ databases">
        <title>Whole Genome Sequence of the Amycolatopsis methanolica 239.</title>
        <authorList>
            <person name="Tang B."/>
        </authorList>
    </citation>
    <scope>NUCLEOTIDE SEQUENCE [LARGE SCALE GENOMIC DNA]</scope>
    <source>
        <strain evidence="8 9">239</strain>
    </source>
</reference>
<dbReference type="RefSeq" id="WP_026153903.1">
    <property type="nucleotide sequence ID" value="NZ_AQUL01000001.1"/>
</dbReference>
<dbReference type="GO" id="GO:0022857">
    <property type="term" value="F:transmembrane transporter activity"/>
    <property type="evidence" value="ECO:0007669"/>
    <property type="project" value="InterPro"/>
</dbReference>
<evidence type="ECO:0000313" key="8">
    <source>
        <dbReference type="EMBL" id="AIJ21567.1"/>
    </source>
</evidence>
<keyword evidence="4 6" id="KW-0472">Membrane</keyword>
<feature type="transmembrane region" description="Helical" evidence="6">
    <location>
        <begin position="44"/>
        <end position="69"/>
    </location>
</feature>
<gene>
    <name evidence="8" type="ORF">AMETH_1475</name>
</gene>
<dbReference type="PATRIC" id="fig|1068978.7.peg.1553"/>
<dbReference type="eggNOG" id="COG0477">
    <property type="taxonomic scope" value="Bacteria"/>
</dbReference>
<organism evidence="8 9">
    <name type="scientific">Amycolatopsis methanolica 239</name>
    <dbReference type="NCBI Taxonomy" id="1068978"/>
    <lineage>
        <taxon>Bacteria</taxon>
        <taxon>Bacillati</taxon>
        <taxon>Actinomycetota</taxon>
        <taxon>Actinomycetes</taxon>
        <taxon>Pseudonocardiales</taxon>
        <taxon>Pseudonocardiaceae</taxon>
        <taxon>Amycolatopsis</taxon>
        <taxon>Amycolatopsis methanolica group</taxon>
    </lineage>
</organism>
<keyword evidence="9" id="KW-1185">Reference proteome</keyword>
<dbReference type="SUPFAM" id="SSF103473">
    <property type="entry name" value="MFS general substrate transporter"/>
    <property type="match status" value="1"/>
</dbReference>
<proteinExistence type="predicted"/>
<dbReference type="PROSITE" id="PS50850">
    <property type="entry name" value="MFS"/>
    <property type="match status" value="1"/>
</dbReference>
<dbReference type="Pfam" id="PF00083">
    <property type="entry name" value="Sugar_tr"/>
    <property type="match status" value="1"/>
</dbReference>
<name>A0A076MUP2_AMYME</name>
<evidence type="ECO:0000256" key="6">
    <source>
        <dbReference type="SAM" id="Phobius"/>
    </source>
</evidence>
<comment type="subcellular location">
    <subcellularLocation>
        <location evidence="1">Cell membrane</location>
        <topology evidence="1">Multi-pass membrane protein</topology>
    </subcellularLocation>
</comment>
<feature type="transmembrane region" description="Helical" evidence="6">
    <location>
        <begin position="12"/>
        <end position="38"/>
    </location>
</feature>
<dbReference type="InterPro" id="IPR005828">
    <property type="entry name" value="MFS_sugar_transport-like"/>
</dbReference>
<feature type="region of interest" description="Disordered" evidence="5">
    <location>
        <begin position="147"/>
        <end position="191"/>
    </location>
</feature>
<dbReference type="InterPro" id="IPR020846">
    <property type="entry name" value="MFS_dom"/>
</dbReference>
<dbReference type="Proteomes" id="UP000062973">
    <property type="component" value="Chromosome"/>
</dbReference>